<sequence length="1399" mass="153987">MPLDHRLTKPAPNQPPQRAAQPPPTSDLDKMVLNGRWSDNRDPNPTARITWPSASSRGVVLQALYGRFRSPFSYDVVFGRETSLELATIDEDGIVQSVCEQSMFGTIKDLAVLHWNDKFRAPIPQMLGKDLLVVLSDSGKLTFLTFSTEMHRFFPLAHIQISRPGNSRHQLGRMLTIDSNGCFIAVSAYEDRLALFSTSISAGSNIVDKKFFYPPEINEDTSSWRSSHRSPISGTIWSMCFISLKTGQVSHDELNPFLAMIIHRKGAALNELLLLRCNIQQHSLYVISKYSEAGPLALGVTEVPHISGLAFVFRLGDILLMDFRDPRRPCCIRINPSSNGGIEEHSFSEECRSIDVDDEGIFNVAASALLELRDSGMNISKVDDPMNIDDGSDKSIGSPKMVSSWSWETQVSAGPKLIFCLDTGELFIVEVHSDLEGFCINMSECLYRGLPCKALLWTHGGFIAALTEMGDGMVLKLENGRLSYESTIENIAPILDFSIVDCHDEKQDQIFACSGMGPEGSLRIIRSGISVEKLLRTAPIYRGITGMWTVRMKECDNFHSFLVLSFVEETRVLSVGLSFIDVGDAVGFQPDVCTLACGLLADGLLVQIHRMGVRLCLPTTSAHSEGISLSAPVCTSWCPNNVTISLGAVGHNLIIVATSNPCFLYILGVRLLSTHQYEIYDVQHIRLQNEISCISIPRKSFEYEHLVSKIDSVKRYNDFALPKGVEIGKTFIIGTHQPSVEVISLTSDGRFRILAVGVISIINALGIPLSGCIPQDVRLVLVDHLYILSGLRNGMLLRFEWPTLDSTSQFKETLIPYFSKKDNLLLNDSDPTELPYSAISMMEKVDDYTPLNLPLVAIRRIGVTPVFLVPLCDSLDTDIISLSDRPWLLHSARQSLAFSSISFQPATHVTPVCSADCPRGILFVAENCLHLVEMVHSKRLNVQKFNIGGTPRKILYHSGSKTLLIMSTGLYEGFSSEICCVDPLSGSILSTFKCDPGEMAKCMQLVTVGNEQILLVGTSQSTGRAIMPSGEAESAKGRLLVIALEHHTSDNTSLISCSKVGSTSASPFREIVGYAAEQLSSSSICSSPDEDSCEGVKFEETGIWHLRQVAAITFSGVVFSVCPYLDRYFLVSAGNIFHLYGFLNENPQRMRRFASARTRFTITALATCYTRIVVGDCRDGVLFFFYQEDQKKLEQLFCDPVQRLVADCALMDPNTVVVSDRRGNISVLSCSRYFEDSASPESNLTLDCSYNVGETVMSVRKGSFSYKFPVDDVLKGMDGGETVPNQVHNSIVACTLLGSVMVFIPITREEHELLEAVQARLAVHPLTSPVLGNDHREFRGRGPKAGVPTILDGDMLAQFLELTNVQQEVVLSSSDSSDTGSSLHSANSPISINQASQLA</sequence>
<feature type="domain" description="RSE1/DDB1/CPSF1 second beta-propeller" evidence="6">
    <location>
        <begin position="543"/>
        <end position="933"/>
    </location>
</feature>
<dbReference type="GO" id="GO:0005634">
    <property type="term" value="C:nucleus"/>
    <property type="evidence" value="ECO:0007669"/>
    <property type="project" value="UniProtKB-SubCell"/>
</dbReference>
<comment type="subcellular location">
    <subcellularLocation>
        <location evidence="1">Nucleus</location>
    </subcellularLocation>
</comment>
<feature type="domain" description="RSE1/DDB1/CPSF1 first beta-propeller" evidence="5">
    <location>
        <begin position="60"/>
        <end position="481"/>
    </location>
</feature>
<dbReference type="Pfam" id="PF23726">
    <property type="entry name" value="Beta-prop_RSE1_2nd"/>
    <property type="match status" value="1"/>
</dbReference>
<protein>
    <submittedName>
        <fullName evidence="7">DNA damage-binding protein 1a</fullName>
    </submittedName>
</protein>
<feature type="compositionally biased region" description="Polar residues" evidence="3">
    <location>
        <begin position="1386"/>
        <end position="1399"/>
    </location>
</feature>
<evidence type="ECO:0000259" key="5">
    <source>
        <dbReference type="Pfam" id="PF10433"/>
    </source>
</evidence>
<dbReference type="InterPro" id="IPR015943">
    <property type="entry name" value="WD40/YVTN_repeat-like_dom_sf"/>
</dbReference>
<dbReference type="GO" id="GO:0003676">
    <property type="term" value="F:nucleic acid binding"/>
    <property type="evidence" value="ECO:0007669"/>
    <property type="project" value="InterPro"/>
</dbReference>
<evidence type="ECO:0000313" key="7">
    <source>
        <dbReference type="EMBL" id="KAK1287158.1"/>
    </source>
</evidence>
<evidence type="ECO:0000313" key="8">
    <source>
        <dbReference type="Proteomes" id="UP001180020"/>
    </source>
</evidence>
<gene>
    <name evidence="7" type="primary">DDB1A</name>
    <name evidence="7" type="ORF">QJS10_CPB19g00838</name>
</gene>
<dbReference type="Proteomes" id="UP001180020">
    <property type="component" value="Unassembled WGS sequence"/>
</dbReference>
<accession>A0AAV9CDN7</accession>
<evidence type="ECO:0000256" key="3">
    <source>
        <dbReference type="SAM" id="MobiDB-lite"/>
    </source>
</evidence>
<dbReference type="InterPro" id="IPR004871">
    <property type="entry name" value="RSE1/DDB1/CPSF1_C"/>
</dbReference>
<dbReference type="InterPro" id="IPR058543">
    <property type="entry name" value="Beta-prop_RSE1/DDB1/CPSF1_2nd"/>
</dbReference>
<dbReference type="InterPro" id="IPR018846">
    <property type="entry name" value="Beta-prop_RSE1/DDB1/CPSF1_1st"/>
</dbReference>
<reference evidence="7" key="2">
    <citation type="submission" date="2023-06" db="EMBL/GenBank/DDBJ databases">
        <authorList>
            <person name="Ma L."/>
            <person name="Liu K.-W."/>
            <person name="Li Z."/>
            <person name="Hsiao Y.-Y."/>
            <person name="Qi Y."/>
            <person name="Fu T."/>
            <person name="Tang G."/>
            <person name="Zhang D."/>
            <person name="Sun W.-H."/>
            <person name="Liu D.-K."/>
            <person name="Li Y."/>
            <person name="Chen G.-Z."/>
            <person name="Liu X.-D."/>
            <person name="Liao X.-Y."/>
            <person name="Jiang Y.-T."/>
            <person name="Yu X."/>
            <person name="Hao Y."/>
            <person name="Huang J."/>
            <person name="Zhao X.-W."/>
            <person name="Ke S."/>
            <person name="Chen Y.-Y."/>
            <person name="Wu W.-L."/>
            <person name="Hsu J.-L."/>
            <person name="Lin Y.-F."/>
            <person name="Huang M.-D."/>
            <person name="Li C.-Y."/>
            <person name="Huang L."/>
            <person name="Wang Z.-W."/>
            <person name="Zhao X."/>
            <person name="Zhong W.-Y."/>
            <person name="Peng D.-H."/>
            <person name="Ahmad S."/>
            <person name="Lan S."/>
            <person name="Zhang J.-S."/>
            <person name="Tsai W.-C."/>
            <person name="Van De Peer Y."/>
            <person name="Liu Z.-J."/>
        </authorList>
    </citation>
    <scope>NUCLEOTIDE SEQUENCE</scope>
    <source>
        <strain evidence="7">CP</strain>
        <tissue evidence="7">Leaves</tissue>
    </source>
</reference>
<name>A0AAV9CDN7_ACOCL</name>
<feature type="region of interest" description="Disordered" evidence="3">
    <location>
        <begin position="1"/>
        <end position="28"/>
    </location>
</feature>
<evidence type="ECO:0000259" key="4">
    <source>
        <dbReference type="Pfam" id="PF03178"/>
    </source>
</evidence>
<proteinExistence type="predicted"/>
<feature type="region of interest" description="Disordered" evidence="3">
    <location>
        <begin position="1371"/>
        <end position="1399"/>
    </location>
</feature>
<evidence type="ECO:0000259" key="6">
    <source>
        <dbReference type="Pfam" id="PF23726"/>
    </source>
</evidence>
<evidence type="ECO:0000256" key="1">
    <source>
        <dbReference type="ARBA" id="ARBA00004123"/>
    </source>
</evidence>
<keyword evidence="8" id="KW-1185">Reference proteome</keyword>
<dbReference type="Pfam" id="PF03178">
    <property type="entry name" value="CPSF_A"/>
    <property type="match status" value="1"/>
</dbReference>
<dbReference type="Pfam" id="PF10433">
    <property type="entry name" value="Beta-prop_RSE1_1st"/>
    <property type="match status" value="1"/>
</dbReference>
<organism evidence="7 8">
    <name type="scientific">Acorus calamus</name>
    <name type="common">Sweet flag</name>
    <dbReference type="NCBI Taxonomy" id="4465"/>
    <lineage>
        <taxon>Eukaryota</taxon>
        <taxon>Viridiplantae</taxon>
        <taxon>Streptophyta</taxon>
        <taxon>Embryophyta</taxon>
        <taxon>Tracheophyta</taxon>
        <taxon>Spermatophyta</taxon>
        <taxon>Magnoliopsida</taxon>
        <taxon>Liliopsida</taxon>
        <taxon>Acoraceae</taxon>
        <taxon>Acorus</taxon>
    </lineage>
</organism>
<dbReference type="InterPro" id="IPR050358">
    <property type="entry name" value="RSE1/DDB1/CFT1"/>
</dbReference>
<comment type="caution">
    <text evidence="7">The sequence shown here is derived from an EMBL/GenBank/DDBJ whole genome shotgun (WGS) entry which is preliminary data.</text>
</comment>
<reference evidence="7" key="1">
    <citation type="journal article" date="2023" name="Nat. Commun.">
        <title>Diploid and tetraploid genomes of Acorus and the evolution of monocots.</title>
        <authorList>
            <person name="Ma L."/>
            <person name="Liu K.W."/>
            <person name="Li Z."/>
            <person name="Hsiao Y.Y."/>
            <person name="Qi Y."/>
            <person name="Fu T."/>
            <person name="Tang G.D."/>
            <person name="Zhang D."/>
            <person name="Sun W.H."/>
            <person name="Liu D.K."/>
            <person name="Li Y."/>
            <person name="Chen G.Z."/>
            <person name="Liu X.D."/>
            <person name="Liao X.Y."/>
            <person name="Jiang Y.T."/>
            <person name="Yu X."/>
            <person name="Hao Y."/>
            <person name="Huang J."/>
            <person name="Zhao X.W."/>
            <person name="Ke S."/>
            <person name="Chen Y.Y."/>
            <person name="Wu W.L."/>
            <person name="Hsu J.L."/>
            <person name="Lin Y.F."/>
            <person name="Huang M.D."/>
            <person name="Li C.Y."/>
            <person name="Huang L."/>
            <person name="Wang Z.W."/>
            <person name="Zhao X."/>
            <person name="Zhong W.Y."/>
            <person name="Peng D.H."/>
            <person name="Ahmad S."/>
            <person name="Lan S."/>
            <person name="Zhang J.S."/>
            <person name="Tsai W.C."/>
            <person name="Van de Peer Y."/>
            <person name="Liu Z.J."/>
        </authorList>
    </citation>
    <scope>NUCLEOTIDE SEQUENCE</scope>
    <source>
        <strain evidence="7">CP</strain>
    </source>
</reference>
<dbReference type="Gene3D" id="2.130.10.10">
    <property type="entry name" value="YVTN repeat-like/Quinoprotein amine dehydrogenase"/>
    <property type="match status" value="2"/>
</dbReference>
<evidence type="ECO:0000256" key="2">
    <source>
        <dbReference type="ARBA" id="ARBA00023242"/>
    </source>
</evidence>
<feature type="domain" description="RSE1/DDB1/CPSF1 C-terminal" evidence="4">
    <location>
        <begin position="1105"/>
        <end position="1360"/>
    </location>
</feature>
<feature type="compositionally biased region" description="Low complexity" evidence="3">
    <location>
        <begin position="1371"/>
        <end position="1385"/>
    </location>
</feature>
<dbReference type="EMBL" id="JAUJYO010000019">
    <property type="protein sequence ID" value="KAK1287158.1"/>
    <property type="molecule type" value="Genomic_DNA"/>
</dbReference>
<dbReference type="PANTHER" id="PTHR10644">
    <property type="entry name" value="DNA REPAIR/RNA PROCESSING CPSF FAMILY"/>
    <property type="match status" value="1"/>
</dbReference>
<keyword evidence="2" id="KW-0539">Nucleus</keyword>